<gene>
    <name evidence="2" type="ORF">HY912_06340</name>
</gene>
<evidence type="ECO:0000256" key="1">
    <source>
        <dbReference type="SAM" id="Phobius"/>
    </source>
</evidence>
<dbReference type="Proteomes" id="UP000807825">
    <property type="component" value="Unassembled WGS sequence"/>
</dbReference>
<evidence type="ECO:0000313" key="3">
    <source>
        <dbReference type="Proteomes" id="UP000807825"/>
    </source>
</evidence>
<organism evidence="2 3">
    <name type="scientific">Desulfomonile tiedjei</name>
    <dbReference type="NCBI Taxonomy" id="2358"/>
    <lineage>
        <taxon>Bacteria</taxon>
        <taxon>Pseudomonadati</taxon>
        <taxon>Thermodesulfobacteriota</taxon>
        <taxon>Desulfomonilia</taxon>
        <taxon>Desulfomonilales</taxon>
        <taxon>Desulfomonilaceae</taxon>
        <taxon>Desulfomonile</taxon>
    </lineage>
</organism>
<name>A0A9D6UZ56_9BACT</name>
<dbReference type="EMBL" id="JACRDE010000180">
    <property type="protein sequence ID" value="MBI5249095.1"/>
    <property type="molecule type" value="Genomic_DNA"/>
</dbReference>
<reference evidence="2" key="1">
    <citation type="submission" date="2020-07" db="EMBL/GenBank/DDBJ databases">
        <title>Huge and variable diversity of episymbiotic CPR bacteria and DPANN archaea in groundwater ecosystems.</title>
        <authorList>
            <person name="He C.Y."/>
            <person name="Keren R."/>
            <person name="Whittaker M."/>
            <person name="Farag I.F."/>
            <person name="Doudna J."/>
            <person name="Cate J.H.D."/>
            <person name="Banfield J.F."/>
        </authorList>
    </citation>
    <scope>NUCLEOTIDE SEQUENCE</scope>
    <source>
        <strain evidence="2">NC_groundwater_1664_Pr3_B-0.1um_52_9</strain>
    </source>
</reference>
<dbReference type="AlphaFoldDB" id="A0A9D6UZ56"/>
<comment type="caution">
    <text evidence="2">The sequence shown here is derived from an EMBL/GenBank/DDBJ whole genome shotgun (WGS) entry which is preliminary data.</text>
</comment>
<protein>
    <submittedName>
        <fullName evidence="2">Uncharacterized protein</fullName>
    </submittedName>
</protein>
<feature type="transmembrane region" description="Helical" evidence="1">
    <location>
        <begin position="6"/>
        <end position="24"/>
    </location>
</feature>
<keyword evidence="1" id="KW-0472">Membrane</keyword>
<sequence>MNGMNGESGGIGLIILLVLLYIIFNPIPGPIDDAAVAAIGGYQALKRL</sequence>
<evidence type="ECO:0000313" key="2">
    <source>
        <dbReference type="EMBL" id="MBI5249095.1"/>
    </source>
</evidence>
<keyword evidence="1" id="KW-0812">Transmembrane</keyword>
<accession>A0A9D6UZ56</accession>
<proteinExistence type="predicted"/>
<keyword evidence="1" id="KW-1133">Transmembrane helix</keyword>